<keyword evidence="8" id="KW-1185">Reference proteome</keyword>
<dbReference type="InterPro" id="IPR019359">
    <property type="entry name" value="CCDC85"/>
</dbReference>
<feature type="compositionally biased region" description="Low complexity" evidence="6">
    <location>
        <begin position="195"/>
        <end position="206"/>
    </location>
</feature>
<dbReference type="PANTHER" id="PTHR13546">
    <property type="entry name" value="RE60986P"/>
    <property type="match status" value="1"/>
</dbReference>
<organism evidence="7 8">
    <name type="scientific">Anabas testudineus</name>
    <name type="common">Climbing perch</name>
    <name type="synonym">Anthias testudineus</name>
    <dbReference type="NCBI Taxonomy" id="64144"/>
    <lineage>
        <taxon>Eukaryota</taxon>
        <taxon>Metazoa</taxon>
        <taxon>Chordata</taxon>
        <taxon>Craniata</taxon>
        <taxon>Vertebrata</taxon>
        <taxon>Euteleostomi</taxon>
        <taxon>Actinopterygii</taxon>
        <taxon>Neopterygii</taxon>
        <taxon>Teleostei</taxon>
        <taxon>Neoteleostei</taxon>
        <taxon>Acanthomorphata</taxon>
        <taxon>Anabantaria</taxon>
        <taxon>Anabantiformes</taxon>
        <taxon>Anabantoidei</taxon>
        <taxon>Anabantidae</taxon>
        <taxon>Anabas</taxon>
    </lineage>
</organism>
<evidence type="ECO:0000313" key="7">
    <source>
        <dbReference type="Ensembl" id="ENSATEP00000056587.1"/>
    </source>
</evidence>
<comment type="similarity">
    <text evidence="2">Belongs to the CCDC85 family.</text>
</comment>
<evidence type="ECO:0000256" key="6">
    <source>
        <dbReference type="SAM" id="MobiDB-lite"/>
    </source>
</evidence>
<evidence type="ECO:0000313" key="8">
    <source>
        <dbReference type="Proteomes" id="UP000265040"/>
    </source>
</evidence>
<proteinExistence type="inferred from homology"/>
<reference evidence="7" key="1">
    <citation type="submission" date="2021-04" db="EMBL/GenBank/DDBJ databases">
        <authorList>
            <consortium name="Wellcome Sanger Institute Data Sharing"/>
        </authorList>
    </citation>
    <scope>NUCLEOTIDE SEQUENCE [LARGE SCALE GENOMIC DNA]</scope>
</reference>
<dbReference type="Proteomes" id="UP000265040">
    <property type="component" value="Chromosome 1"/>
</dbReference>
<sequence length="390" mass="43289">CSKPYTAEDISGLTDEELLKWTKEDLVRRLRRSEADKMSVILDHGNLIREVNRSLQLHLNEIRGLKDINQKLQEDNRELRDLCCFLDDDRQKGKRVSREWQRLGRYSASIMRKEVTLYLQKLKELELRQEEVIRENVELKELCLLLDEEKGVAGGGGGGGSGGGVGMGGCRNSIDSQNSSLLVPGQGLLMRDMGDGSSTSSAGSADSSDHPHHKQPHLTTGVGGIGSAGEKGSPELVHKPRCSSISGIVGGSGGDRERNVGCLFEDERENKGPRNIYSNEVCSDFCLWCCIAPVGTHTHIYIYVYIYAVPIADSELASNLCCSLAHLQWDQWELRMSENRRNIKVPTWLLFKYPTVADNDFWSPGKKKKVLSGTELAEAKGQIPQGEIFA</sequence>
<dbReference type="Pfam" id="PF10226">
    <property type="entry name" value="CCDC85"/>
    <property type="match status" value="1"/>
</dbReference>
<evidence type="ECO:0000256" key="3">
    <source>
        <dbReference type="ARBA" id="ARBA00022949"/>
    </source>
</evidence>
<name>A0A7N6B1Q0_ANATE</name>
<accession>A0A7N6B1Q0</accession>
<keyword evidence="3" id="KW-0965">Cell junction</keyword>
<evidence type="ECO:0000256" key="1">
    <source>
        <dbReference type="ARBA" id="ARBA00004536"/>
    </source>
</evidence>
<protein>
    <recommendedName>
        <fullName evidence="9">Coiled-coil domain containing 85A, like</fullName>
    </recommendedName>
</protein>
<evidence type="ECO:0000256" key="5">
    <source>
        <dbReference type="SAM" id="Coils"/>
    </source>
</evidence>
<evidence type="ECO:0008006" key="9">
    <source>
        <dbReference type="Google" id="ProtNLM"/>
    </source>
</evidence>
<reference evidence="7" key="3">
    <citation type="submission" date="2025-09" db="UniProtKB">
        <authorList>
            <consortium name="Ensembl"/>
        </authorList>
    </citation>
    <scope>IDENTIFICATION</scope>
</reference>
<keyword evidence="4 5" id="KW-0175">Coiled coil</keyword>
<reference evidence="7" key="2">
    <citation type="submission" date="2025-08" db="UniProtKB">
        <authorList>
            <consortium name="Ensembl"/>
        </authorList>
    </citation>
    <scope>IDENTIFICATION</scope>
</reference>
<evidence type="ECO:0000256" key="2">
    <source>
        <dbReference type="ARBA" id="ARBA00009052"/>
    </source>
</evidence>
<comment type="subcellular location">
    <subcellularLocation>
        <location evidence="1">Cell junction</location>
        <location evidence="1">Adherens junction</location>
    </subcellularLocation>
</comment>
<dbReference type="PANTHER" id="PTHR13546:SF16">
    <property type="entry name" value="COILED-COIL DOMAIN CONTAINING 85A, LIKE ISOFORM X1"/>
    <property type="match status" value="1"/>
</dbReference>
<feature type="coiled-coil region" evidence="5">
    <location>
        <begin position="115"/>
        <end position="142"/>
    </location>
</feature>
<dbReference type="GeneTree" id="ENSGT00940000157361"/>
<feature type="region of interest" description="Disordered" evidence="6">
    <location>
        <begin position="187"/>
        <end position="240"/>
    </location>
</feature>
<dbReference type="AlphaFoldDB" id="A0A7N6B1Q0"/>
<evidence type="ECO:0000256" key="4">
    <source>
        <dbReference type="ARBA" id="ARBA00023054"/>
    </source>
</evidence>
<feature type="coiled-coil region" evidence="5">
    <location>
        <begin position="55"/>
        <end position="82"/>
    </location>
</feature>
<dbReference type="Ensembl" id="ENSATET00000063701.1">
    <property type="protein sequence ID" value="ENSATEP00000056587.1"/>
    <property type="gene ID" value="ENSATEG00000021288.3"/>
</dbReference>
<dbReference type="GO" id="GO:0005912">
    <property type="term" value="C:adherens junction"/>
    <property type="evidence" value="ECO:0007669"/>
    <property type="project" value="UniProtKB-SubCell"/>
</dbReference>